<accession>A0A238HBC9</accession>
<evidence type="ECO:0000313" key="2">
    <source>
        <dbReference type="Proteomes" id="UP000198460"/>
    </source>
</evidence>
<dbReference type="EMBL" id="FXAN01000105">
    <property type="protein sequence ID" value="SMG02508.1"/>
    <property type="molecule type" value="Genomic_DNA"/>
</dbReference>
<dbReference type="AlphaFoldDB" id="A0A238HBC9"/>
<dbReference type="Proteomes" id="UP000198460">
    <property type="component" value="Unassembled WGS sequence"/>
</dbReference>
<protein>
    <submittedName>
        <fullName evidence="1">Uncharacterized protein</fullName>
    </submittedName>
</protein>
<gene>
    <name evidence="1" type="ORF">BSIN_5157</name>
</gene>
<name>A0A238HBC9_9BURK</name>
<evidence type="ECO:0000313" key="1">
    <source>
        <dbReference type="EMBL" id="SMG02508.1"/>
    </source>
</evidence>
<sequence length="77" mass="8305">MRTPRGDETSGLLQDALPRSIFNASFAVNPFPSPIASGLGNCRDEYQGAAHAYCPQRQPARRALSNRYPGLFNAPAA</sequence>
<proteinExistence type="predicted"/>
<reference evidence="1 2" key="1">
    <citation type="submission" date="2017-04" db="EMBL/GenBank/DDBJ databases">
        <authorList>
            <person name="Afonso C.L."/>
            <person name="Miller P.J."/>
            <person name="Scott M.A."/>
            <person name="Spackman E."/>
            <person name="Goraichik I."/>
            <person name="Dimitrov K.M."/>
            <person name="Suarez D.L."/>
            <person name="Swayne D.E."/>
        </authorList>
    </citation>
    <scope>NUCLEOTIDE SEQUENCE [LARGE SCALE GENOMIC DNA]</scope>
    <source>
        <strain evidence="1">LMG 28154</strain>
    </source>
</reference>
<organism evidence="1 2">
    <name type="scientific">Burkholderia singularis</name>
    <dbReference type="NCBI Taxonomy" id="1503053"/>
    <lineage>
        <taxon>Bacteria</taxon>
        <taxon>Pseudomonadati</taxon>
        <taxon>Pseudomonadota</taxon>
        <taxon>Betaproteobacteria</taxon>
        <taxon>Burkholderiales</taxon>
        <taxon>Burkholderiaceae</taxon>
        <taxon>Burkholderia</taxon>
        <taxon>pseudomallei group</taxon>
    </lineage>
</organism>